<dbReference type="GO" id="GO:0005886">
    <property type="term" value="C:plasma membrane"/>
    <property type="evidence" value="ECO:0007669"/>
    <property type="project" value="TreeGrafter"/>
</dbReference>
<dbReference type="SUPFAM" id="SSF56519">
    <property type="entry name" value="Penicillin binding protein dimerisation domain"/>
    <property type="match status" value="1"/>
</dbReference>
<dbReference type="RefSeq" id="WP_235294649.1">
    <property type="nucleotide sequence ID" value="NZ_BSOH01000001.1"/>
</dbReference>
<feature type="domain" description="PASTA" evidence="5">
    <location>
        <begin position="650"/>
        <end position="707"/>
    </location>
</feature>
<dbReference type="CDD" id="cd06575">
    <property type="entry name" value="PASTA_Pbp2x-like_2"/>
    <property type="match status" value="1"/>
</dbReference>
<comment type="subcellular location">
    <subcellularLocation>
        <location evidence="1">Membrane</location>
    </subcellularLocation>
</comment>
<protein>
    <submittedName>
        <fullName evidence="6">Penicillin-binding protein</fullName>
    </submittedName>
</protein>
<reference evidence="6" key="1">
    <citation type="journal article" date="2014" name="Int. J. Syst. Evol. Microbiol.">
        <title>Complete genome sequence of Corynebacterium casei LMG S-19264T (=DSM 44701T), isolated from a smear-ripened cheese.</title>
        <authorList>
            <consortium name="US DOE Joint Genome Institute (JGI-PGF)"/>
            <person name="Walter F."/>
            <person name="Albersmeier A."/>
            <person name="Kalinowski J."/>
            <person name="Ruckert C."/>
        </authorList>
    </citation>
    <scope>NUCLEOTIDE SEQUENCE</scope>
    <source>
        <strain evidence="6">NBRC 108769</strain>
    </source>
</reference>
<keyword evidence="4" id="KW-0812">Transmembrane</keyword>
<evidence type="ECO:0000313" key="6">
    <source>
        <dbReference type="EMBL" id="GLR15772.1"/>
    </source>
</evidence>
<dbReference type="InterPro" id="IPR001460">
    <property type="entry name" value="PCN-bd_Tpept"/>
</dbReference>
<dbReference type="GO" id="GO:0071555">
    <property type="term" value="P:cell wall organization"/>
    <property type="evidence" value="ECO:0007669"/>
    <property type="project" value="TreeGrafter"/>
</dbReference>
<keyword evidence="2" id="KW-0378">Hydrolase</keyword>
<gene>
    <name evidence="6" type="primary">ftsI</name>
    <name evidence="6" type="ORF">GCM10007940_03870</name>
</gene>
<dbReference type="InterPro" id="IPR050515">
    <property type="entry name" value="Beta-lactam/transpept"/>
</dbReference>
<keyword evidence="7" id="KW-1185">Reference proteome</keyword>
<evidence type="ECO:0000256" key="4">
    <source>
        <dbReference type="SAM" id="Phobius"/>
    </source>
</evidence>
<dbReference type="Gene3D" id="3.90.1310.10">
    <property type="entry name" value="Penicillin-binding protein 2a (Domain 2)"/>
    <property type="match status" value="1"/>
</dbReference>
<dbReference type="InterPro" id="IPR005311">
    <property type="entry name" value="PBP_dimer"/>
</dbReference>
<reference evidence="6" key="2">
    <citation type="submission" date="2023-01" db="EMBL/GenBank/DDBJ databases">
        <title>Draft genome sequence of Portibacter lacus strain NBRC 108769.</title>
        <authorList>
            <person name="Sun Q."/>
            <person name="Mori K."/>
        </authorList>
    </citation>
    <scope>NUCLEOTIDE SEQUENCE</scope>
    <source>
        <strain evidence="6">NBRC 108769</strain>
    </source>
</reference>
<dbReference type="InterPro" id="IPR012338">
    <property type="entry name" value="Beta-lactam/transpept-like"/>
</dbReference>
<dbReference type="Gene3D" id="3.30.10.20">
    <property type="match status" value="1"/>
</dbReference>
<organism evidence="6 7">
    <name type="scientific">Portibacter lacus</name>
    <dbReference type="NCBI Taxonomy" id="1099794"/>
    <lineage>
        <taxon>Bacteria</taxon>
        <taxon>Pseudomonadati</taxon>
        <taxon>Bacteroidota</taxon>
        <taxon>Saprospiria</taxon>
        <taxon>Saprospirales</taxon>
        <taxon>Haliscomenobacteraceae</taxon>
        <taxon>Portibacter</taxon>
    </lineage>
</organism>
<evidence type="ECO:0000256" key="3">
    <source>
        <dbReference type="ARBA" id="ARBA00023136"/>
    </source>
</evidence>
<evidence type="ECO:0000259" key="5">
    <source>
        <dbReference type="PROSITE" id="PS51178"/>
    </source>
</evidence>
<keyword evidence="3 4" id="KW-0472">Membrane</keyword>
<dbReference type="GO" id="GO:0004180">
    <property type="term" value="F:carboxypeptidase activity"/>
    <property type="evidence" value="ECO:0007669"/>
    <property type="project" value="UniProtKB-KW"/>
</dbReference>
<name>A0AA37SLV3_9BACT</name>
<comment type="caution">
    <text evidence="6">The sequence shown here is derived from an EMBL/GenBank/DDBJ whole genome shotgun (WGS) entry which is preliminary data.</text>
</comment>
<sequence length="707" mass="79622">MDKKNELLLRVYVVLLMFILFALVIAFKIIKINVIEGEKWRAKAEQNLRWVEVDATRGDIYTEDGKLLSTSTTFFDIYMDLTQASNENFNKEIDSLSYYLAKYTNSDRSRAQWKQLLVKKREGGISWNEPGSKYYSIAKNLDFFQLQKFKQFPLFRRGQYGGGFIVKDKTKRTKPFGSLAERTIGEDRENASKIGIEGYFDKQLAGVKDQKLMKRIGPGIEVPVYDPMEYEPKKGANLITTLDMGIQDIVHSELLKAVKKHEARAGTAIVMEVATGKIRAISNFKLNQRGNYAELYNYGIGERSEPGSTFKLASLMALVEAGYANPDTKVDLEGGVKKFSDLWMRDSHRHGLREVDLKTAFAKSSNVGIASLADRYFNQSNETRMQFVGMLNQFGLSEVSGVEIVGEKTPYIKNPNDKNWYGTTIPWMSHGYELELTPLQILNLYNTVANDGKMMKPYLVSEVYDENGKQISFYPKVMKERIASDYTIAVAQELLEEVVKSGTAKSLQSTFFDFAGKTGTARFGYADKDEEVKRYNGSFAGYFPAENPRYSCIVVIYEPKVDGFYGGTVAGPVFKSIAEQCFASKKNLIASITDEEKPKLASFQKPNYSVGFSKDLEEVLKYVGLDYSESDYPWSVVAPGEHSLQLKPKKVKKAIVPSVEGMGLRDATFILENLGLKVESEGYGKVIAQSLKPGSKIEDQTIEIKLN</sequence>
<dbReference type="AlphaFoldDB" id="A0AA37SLV3"/>
<keyword evidence="2" id="KW-0645">Protease</keyword>
<dbReference type="PANTHER" id="PTHR30627:SF1">
    <property type="entry name" value="PEPTIDOGLYCAN D,D-TRANSPEPTIDASE FTSI"/>
    <property type="match status" value="1"/>
</dbReference>
<accession>A0AA37SLV3</accession>
<dbReference type="Pfam" id="PF03717">
    <property type="entry name" value="PBP_dimer"/>
    <property type="match status" value="1"/>
</dbReference>
<dbReference type="PROSITE" id="PS51178">
    <property type="entry name" value="PASTA"/>
    <property type="match status" value="1"/>
</dbReference>
<dbReference type="Pfam" id="PF00905">
    <property type="entry name" value="Transpeptidase"/>
    <property type="match status" value="1"/>
</dbReference>
<dbReference type="Gene3D" id="3.30.450.330">
    <property type="match status" value="1"/>
</dbReference>
<dbReference type="GO" id="GO:0008658">
    <property type="term" value="F:penicillin binding"/>
    <property type="evidence" value="ECO:0007669"/>
    <property type="project" value="InterPro"/>
</dbReference>
<proteinExistence type="predicted"/>
<dbReference type="SUPFAM" id="SSF56601">
    <property type="entry name" value="beta-lactamase/transpeptidase-like"/>
    <property type="match status" value="1"/>
</dbReference>
<dbReference type="PANTHER" id="PTHR30627">
    <property type="entry name" value="PEPTIDOGLYCAN D,D-TRANSPEPTIDASE"/>
    <property type="match status" value="1"/>
</dbReference>
<dbReference type="Pfam" id="PF03793">
    <property type="entry name" value="PASTA"/>
    <property type="match status" value="1"/>
</dbReference>
<keyword evidence="4" id="KW-1133">Transmembrane helix</keyword>
<dbReference type="SUPFAM" id="SSF54184">
    <property type="entry name" value="Penicillin-binding protein 2x (pbp-2x), c-terminal domain"/>
    <property type="match status" value="1"/>
</dbReference>
<dbReference type="EMBL" id="BSOH01000001">
    <property type="protein sequence ID" value="GLR15772.1"/>
    <property type="molecule type" value="Genomic_DNA"/>
</dbReference>
<evidence type="ECO:0000256" key="1">
    <source>
        <dbReference type="ARBA" id="ARBA00004370"/>
    </source>
</evidence>
<feature type="transmembrane region" description="Helical" evidence="4">
    <location>
        <begin position="7"/>
        <end position="27"/>
    </location>
</feature>
<dbReference type="Gene3D" id="3.40.710.10">
    <property type="entry name" value="DD-peptidase/beta-lactamase superfamily"/>
    <property type="match status" value="1"/>
</dbReference>
<dbReference type="InterPro" id="IPR036138">
    <property type="entry name" value="PBP_dimer_sf"/>
</dbReference>
<keyword evidence="2" id="KW-0121">Carboxypeptidase</keyword>
<dbReference type="InterPro" id="IPR005543">
    <property type="entry name" value="PASTA_dom"/>
</dbReference>
<evidence type="ECO:0000313" key="7">
    <source>
        <dbReference type="Proteomes" id="UP001156666"/>
    </source>
</evidence>
<evidence type="ECO:0000256" key="2">
    <source>
        <dbReference type="ARBA" id="ARBA00022645"/>
    </source>
</evidence>
<dbReference type="Proteomes" id="UP001156666">
    <property type="component" value="Unassembled WGS sequence"/>
</dbReference>
<dbReference type="SMART" id="SM00740">
    <property type="entry name" value="PASTA"/>
    <property type="match status" value="1"/>
</dbReference>